<evidence type="ECO:0000259" key="1">
    <source>
        <dbReference type="Pfam" id="PF03372"/>
    </source>
</evidence>
<dbReference type="Pfam" id="PF14392">
    <property type="entry name" value="zf-CCHC_4"/>
    <property type="match status" value="1"/>
</dbReference>
<dbReference type="EMBL" id="OU503050">
    <property type="protein sequence ID" value="CAI9777924.1"/>
    <property type="molecule type" value="Genomic_DNA"/>
</dbReference>
<dbReference type="Pfam" id="PF03372">
    <property type="entry name" value="Exo_endo_phos"/>
    <property type="match status" value="1"/>
</dbReference>
<dbReference type="InterPro" id="IPR025836">
    <property type="entry name" value="Zn_knuckle_CX2CX4HX4C"/>
</dbReference>
<dbReference type="InterPro" id="IPR012337">
    <property type="entry name" value="RNaseH-like_sf"/>
</dbReference>
<feature type="domain" description="Endonuclease/exonuclease/phosphatase" evidence="1">
    <location>
        <begin position="209"/>
        <end position="374"/>
    </location>
</feature>
<dbReference type="PANTHER" id="PTHR47074">
    <property type="entry name" value="BNAC02G40300D PROTEIN"/>
    <property type="match status" value="1"/>
</dbReference>
<dbReference type="SUPFAM" id="SSF56219">
    <property type="entry name" value="DNase I-like"/>
    <property type="match status" value="1"/>
</dbReference>
<reference evidence="4" key="1">
    <citation type="submission" date="2023-05" db="EMBL/GenBank/DDBJ databases">
        <authorList>
            <person name="Huff M."/>
        </authorList>
    </citation>
    <scope>NUCLEOTIDE SEQUENCE</scope>
</reference>
<organism evidence="4 5">
    <name type="scientific">Fraxinus pennsylvanica</name>
    <dbReference type="NCBI Taxonomy" id="56036"/>
    <lineage>
        <taxon>Eukaryota</taxon>
        <taxon>Viridiplantae</taxon>
        <taxon>Streptophyta</taxon>
        <taxon>Embryophyta</taxon>
        <taxon>Tracheophyta</taxon>
        <taxon>Spermatophyta</taxon>
        <taxon>Magnoliopsida</taxon>
        <taxon>eudicotyledons</taxon>
        <taxon>Gunneridae</taxon>
        <taxon>Pentapetalae</taxon>
        <taxon>asterids</taxon>
        <taxon>lamiids</taxon>
        <taxon>Lamiales</taxon>
        <taxon>Oleaceae</taxon>
        <taxon>Oleeae</taxon>
        <taxon>Fraxinus</taxon>
    </lineage>
</organism>
<dbReference type="Gene3D" id="3.30.420.10">
    <property type="entry name" value="Ribonuclease H-like superfamily/Ribonuclease H"/>
    <property type="match status" value="1"/>
</dbReference>
<evidence type="ECO:0000313" key="4">
    <source>
        <dbReference type="EMBL" id="CAI9777924.1"/>
    </source>
</evidence>
<evidence type="ECO:0000313" key="5">
    <source>
        <dbReference type="Proteomes" id="UP000834106"/>
    </source>
</evidence>
<dbReference type="Pfam" id="PF13456">
    <property type="entry name" value="RVT_3"/>
    <property type="match status" value="1"/>
</dbReference>
<proteinExistence type="predicted"/>
<dbReference type="InterPro" id="IPR002156">
    <property type="entry name" value="RNaseH_domain"/>
</dbReference>
<evidence type="ECO:0000259" key="2">
    <source>
        <dbReference type="Pfam" id="PF13456"/>
    </source>
</evidence>
<dbReference type="CDD" id="cd06222">
    <property type="entry name" value="RNase_H_like"/>
    <property type="match status" value="1"/>
</dbReference>
<dbReference type="InterPro" id="IPR036397">
    <property type="entry name" value="RNaseH_sf"/>
</dbReference>
<dbReference type="InterPro" id="IPR044730">
    <property type="entry name" value="RNase_H-like_dom_plant"/>
</dbReference>
<dbReference type="PANTHER" id="PTHR47074:SF11">
    <property type="entry name" value="REVERSE TRANSCRIPTASE-LIKE PROTEIN"/>
    <property type="match status" value="1"/>
</dbReference>
<dbReference type="Proteomes" id="UP000834106">
    <property type="component" value="Chromosome 15"/>
</dbReference>
<dbReference type="InterPro" id="IPR036691">
    <property type="entry name" value="Endo/exonu/phosph_ase_sf"/>
</dbReference>
<protein>
    <submittedName>
        <fullName evidence="4">Uncharacterized protein</fullName>
    </submittedName>
</protein>
<sequence length="684" mass="78005">MHIGNYIGAFLSSDPNNFSGGWKAFLRIRVLMDVRLPLKRRMKLRKLGGEWIWVTFKYEKLPTFCFICGIIGHADSSCEKLYDAQGREIERPYGLFLKAPSRNVSASDGERWLCSSSAEDSSSKYGKDVNDAINEEISMQEGENRSAVIKGKGVNHESASTNPIPKKLPPLMPKFKENPLFIKTHAEYMQGMDNTNNLSLVVMDQKRRRTDPRHSGGLALLWKEQNMASLIRLSRFHIEVEVTIYDQPKWRLTGYYGTPNRNKHRESWDLLRRLTSSSTLPWVVLGDFNDLLFQHEKMGQHQHPSWLLNGIKEAIEDCQISDLGMDGYQFTWCKSRGSPGWIEERLDRAFTSSNWTEVFPGAKVNNLGFFSSDHAPIFLQPVAVIPWQSTRRFRFENMWLREEDCKQVIYSSWDKSVGEPLLNRIKDRGEDLLCWGGSGLRKLNVKIRQCRALIIRLQSRTDSDDEPGQAASDHGFVTSDPIPEAKEATVVANTKIFLHQWREAHQPATTPNRNPQTLDFVQWHPPVAGSLKINIDAAIFENQERAGLGLVIRDDRGSFIAAKVIPVRGITDPLIAEVLGVREALSWLKVRFPEVQIIEMDALLVYNALQQNKVDNSYFGLLIEDCRLLASDMPNIKFSWVRRSANQVAHILAKAASSFHDTIEWSYFSPLFISNVLLADLINE</sequence>
<dbReference type="AlphaFoldDB" id="A0AAD2E5E3"/>
<evidence type="ECO:0000259" key="3">
    <source>
        <dbReference type="Pfam" id="PF14392"/>
    </source>
</evidence>
<dbReference type="GO" id="GO:0003676">
    <property type="term" value="F:nucleic acid binding"/>
    <property type="evidence" value="ECO:0007669"/>
    <property type="project" value="InterPro"/>
</dbReference>
<gene>
    <name evidence="4" type="ORF">FPE_LOCUS25354</name>
</gene>
<accession>A0AAD2E5E3</accession>
<dbReference type="InterPro" id="IPR052929">
    <property type="entry name" value="RNase_H-like_EbsB-rel"/>
</dbReference>
<name>A0AAD2E5E3_9LAMI</name>
<dbReference type="SUPFAM" id="SSF53098">
    <property type="entry name" value="Ribonuclease H-like"/>
    <property type="match status" value="1"/>
</dbReference>
<dbReference type="Gene3D" id="3.60.10.10">
    <property type="entry name" value="Endonuclease/exonuclease/phosphatase"/>
    <property type="match status" value="1"/>
</dbReference>
<dbReference type="GO" id="GO:0004523">
    <property type="term" value="F:RNA-DNA hybrid ribonuclease activity"/>
    <property type="evidence" value="ECO:0007669"/>
    <property type="project" value="InterPro"/>
</dbReference>
<keyword evidence="5" id="KW-1185">Reference proteome</keyword>
<dbReference type="InterPro" id="IPR005135">
    <property type="entry name" value="Endo/exonuclease/phosphatase"/>
</dbReference>
<feature type="domain" description="Zinc knuckle CX2CX4HX4C" evidence="3">
    <location>
        <begin position="32"/>
        <end position="80"/>
    </location>
</feature>
<feature type="domain" description="RNase H type-1" evidence="2">
    <location>
        <begin position="534"/>
        <end position="656"/>
    </location>
</feature>